<name>A0ABT1CJ14_9PROT</name>
<comment type="caution">
    <text evidence="1">The sequence shown here is derived from an EMBL/GenBank/DDBJ whole genome shotgun (WGS) entry which is preliminary data.</text>
</comment>
<dbReference type="InterPro" id="IPR021345">
    <property type="entry name" value="DUF2961"/>
</dbReference>
<dbReference type="Proteomes" id="UP001523401">
    <property type="component" value="Unassembled WGS sequence"/>
</dbReference>
<sequence length="308" mass="34376">MAHARAQTIWSAHWERVDVGPGQDLSLTDRKDEAGVVRLINIALAGDGPDVDRSIIYFNVDNEQVPSVALSMGLSGTYGANRFHSRFTSCSSSIGRLGCTLSPQVPYRHALHVFFHNGGKKTLRLWGWLQGETTLVSGPTELLHTISGGDQYEGQIKVKPYQEITLLDVDGPGRFAGLQFFMDRHNNKSGTNENCVEGNFRYYIDHSQQPQYESSGTEDYFGSSFNFQDAPFASDSFGVFFNRFSGTSGPQAIDDQVSAWRWHYDDPVHFDHHLRVTWQCGDIGGPEIPVSPAGIAWTAYYYLSRPKP</sequence>
<dbReference type="RefSeq" id="WP_252849851.1">
    <property type="nucleotide sequence ID" value="NZ_JAMXQU010000010.1"/>
</dbReference>
<dbReference type="Pfam" id="PF11175">
    <property type="entry name" value="DUF2961"/>
    <property type="match status" value="1"/>
</dbReference>
<evidence type="ECO:0000313" key="1">
    <source>
        <dbReference type="EMBL" id="MCO6160830.1"/>
    </source>
</evidence>
<dbReference type="Gene3D" id="2.60.120.1390">
    <property type="match status" value="2"/>
</dbReference>
<reference evidence="1 2" key="1">
    <citation type="submission" date="2022-06" db="EMBL/GenBank/DDBJ databases">
        <title>Whole-genome of Asaia lannensis strain LMG 27011T.</title>
        <authorList>
            <person name="Sombolestani A."/>
        </authorList>
    </citation>
    <scope>NUCLEOTIDE SEQUENCE [LARGE SCALE GENOMIC DNA]</scope>
    <source>
        <strain evidence="1 2">NBRC 102526</strain>
    </source>
</reference>
<dbReference type="EMBL" id="JAMXQU010000010">
    <property type="protein sequence ID" value="MCO6160830.1"/>
    <property type="molecule type" value="Genomic_DNA"/>
</dbReference>
<evidence type="ECO:0000313" key="2">
    <source>
        <dbReference type="Proteomes" id="UP001523401"/>
    </source>
</evidence>
<gene>
    <name evidence="1" type="ORF">NF685_12385</name>
</gene>
<accession>A0ABT1CJ14</accession>
<protein>
    <submittedName>
        <fullName evidence="1">DUF2961 domain-containing protein</fullName>
    </submittedName>
</protein>
<organism evidence="1 2">
    <name type="scientific">Asaia lannensis NBRC 102526</name>
    <dbReference type="NCBI Taxonomy" id="1307926"/>
    <lineage>
        <taxon>Bacteria</taxon>
        <taxon>Pseudomonadati</taxon>
        <taxon>Pseudomonadota</taxon>
        <taxon>Alphaproteobacteria</taxon>
        <taxon>Acetobacterales</taxon>
        <taxon>Acetobacteraceae</taxon>
        <taxon>Asaia</taxon>
    </lineage>
</organism>
<proteinExistence type="predicted"/>
<keyword evidence="2" id="KW-1185">Reference proteome</keyword>